<dbReference type="InterPro" id="IPR014937">
    <property type="entry name" value="DUF1810"/>
</dbReference>
<dbReference type="RefSeq" id="WP_222990558.1">
    <property type="nucleotide sequence ID" value="NZ_JAINVV010000006.1"/>
</dbReference>
<dbReference type="SUPFAM" id="SSF140736">
    <property type="entry name" value="Rv1873-like"/>
    <property type="match status" value="1"/>
</dbReference>
<comment type="caution">
    <text evidence="1">The sequence shown here is derived from an EMBL/GenBank/DDBJ whole genome shotgun (WGS) entry which is preliminary data.</text>
</comment>
<dbReference type="PIRSF" id="PIRSF008546">
    <property type="entry name" value="UCP008546"/>
    <property type="match status" value="1"/>
</dbReference>
<dbReference type="InterPro" id="IPR036287">
    <property type="entry name" value="Rv1873-like_sf"/>
</dbReference>
<dbReference type="EMBL" id="JAINVV010000006">
    <property type="protein sequence ID" value="MBY8823452.1"/>
    <property type="molecule type" value="Genomic_DNA"/>
</dbReference>
<accession>A0ABS7PQ44</accession>
<name>A0ABS7PQ44_9SPHN</name>
<proteinExistence type="predicted"/>
<organism evidence="1 2">
    <name type="scientific">Sphingomonas colocasiae</name>
    <dbReference type="NCBI Taxonomy" id="1848973"/>
    <lineage>
        <taxon>Bacteria</taxon>
        <taxon>Pseudomonadati</taxon>
        <taxon>Pseudomonadota</taxon>
        <taxon>Alphaproteobacteria</taxon>
        <taxon>Sphingomonadales</taxon>
        <taxon>Sphingomonadaceae</taxon>
        <taxon>Sphingomonas</taxon>
    </lineage>
</organism>
<dbReference type="Pfam" id="PF08837">
    <property type="entry name" value="DUF1810"/>
    <property type="match status" value="1"/>
</dbReference>
<dbReference type="Proteomes" id="UP000706039">
    <property type="component" value="Unassembled WGS sequence"/>
</dbReference>
<evidence type="ECO:0000313" key="2">
    <source>
        <dbReference type="Proteomes" id="UP000706039"/>
    </source>
</evidence>
<reference evidence="1 2" key="1">
    <citation type="submission" date="2021-08" db="EMBL/GenBank/DDBJ databases">
        <authorList>
            <person name="Tuo L."/>
        </authorList>
    </citation>
    <scope>NUCLEOTIDE SEQUENCE [LARGE SCALE GENOMIC DNA]</scope>
    <source>
        <strain evidence="1 2">JCM 31229</strain>
    </source>
</reference>
<sequence length="152" mass="16761">MNDPFDLERFVDAQATAYPKALAEIRRGSKATHWMWFIFPQLGDLGHSATARYFGIGSIAEARAYLDHPLLGPRYLDCVEALQALDISDPVAAFGAVDAKKLRSSLSLFESAGGPPVLGEAIDRWFHGIRDETTLRFLRDGQGRPDMPSEPA</sequence>
<gene>
    <name evidence="1" type="ORF">K7G82_14200</name>
</gene>
<protein>
    <submittedName>
        <fullName evidence="1">DUF1810 domain-containing protein</fullName>
    </submittedName>
</protein>
<keyword evidence="2" id="KW-1185">Reference proteome</keyword>
<evidence type="ECO:0000313" key="1">
    <source>
        <dbReference type="EMBL" id="MBY8823452.1"/>
    </source>
</evidence>
<dbReference type="Gene3D" id="1.25.40.380">
    <property type="entry name" value="Protein of unknown function DUF1810"/>
    <property type="match status" value="1"/>
</dbReference>